<gene>
    <name evidence="1" type="ORF">KUCAC02_005748</name>
</gene>
<reference evidence="1" key="1">
    <citation type="submission" date="2022-05" db="EMBL/GenBank/DDBJ databases">
        <title>Chromosome-level genome of Chaenocephalus aceratus.</title>
        <authorList>
            <person name="Park H."/>
        </authorList>
    </citation>
    <scope>NUCLEOTIDE SEQUENCE</scope>
    <source>
        <strain evidence="1">KU_202001</strain>
    </source>
</reference>
<proteinExistence type="predicted"/>
<protein>
    <submittedName>
        <fullName evidence="1">Uncharacterized protein</fullName>
    </submittedName>
</protein>
<dbReference type="EMBL" id="CM043797">
    <property type="protein sequence ID" value="KAI4815607.1"/>
    <property type="molecule type" value="Genomic_DNA"/>
</dbReference>
<evidence type="ECO:0000313" key="1">
    <source>
        <dbReference type="EMBL" id="KAI4815607.1"/>
    </source>
</evidence>
<sequence>PRRGVPSPAISPRPSARCEKLLRHAWQSRPGYRWQRLAVCLSSELQMLQLSLRLNDSNHEGTEMRGGVDGSQSGEPEERLGLHDRAKYTVLSPEERQHH</sequence>
<dbReference type="Proteomes" id="UP001057452">
    <property type="component" value="Chromosome 13"/>
</dbReference>
<accession>A0ACB9WP80</accession>
<evidence type="ECO:0000313" key="2">
    <source>
        <dbReference type="Proteomes" id="UP001057452"/>
    </source>
</evidence>
<feature type="non-terminal residue" evidence="1">
    <location>
        <position position="99"/>
    </location>
</feature>
<keyword evidence="2" id="KW-1185">Reference proteome</keyword>
<comment type="caution">
    <text evidence="1">The sequence shown here is derived from an EMBL/GenBank/DDBJ whole genome shotgun (WGS) entry which is preliminary data.</text>
</comment>
<organism evidence="1 2">
    <name type="scientific">Chaenocephalus aceratus</name>
    <name type="common">Blackfin icefish</name>
    <name type="synonym">Chaenichthys aceratus</name>
    <dbReference type="NCBI Taxonomy" id="36190"/>
    <lineage>
        <taxon>Eukaryota</taxon>
        <taxon>Metazoa</taxon>
        <taxon>Chordata</taxon>
        <taxon>Craniata</taxon>
        <taxon>Vertebrata</taxon>
        <taxon>Euteleostomi</taxon>
        <taxon>Actinopterygii</taxon>
        <taxon>Neopterygii</taxon>
        <taxon>Teleostei</taxon>
        <taxon>Neoteleostei</taxon>
        <taxon>Acanthomorphata</taxon>
        <taxon>Eupercaria</taxon>
        <taxon>Perciformes</taxon>
        <taxon>Notothenioidei</taxon>
        <taxon>Channichthyidae</taxon>
        <taxon>Chaenocephalus</taxon>
    </lineage>
</organism>
<name>A0ACB9WP80_CHAAC</name>
<feature type="non-terminal residue" evidence="1">
    <location>
        <position position="1"/>
    </location>
</feature>